<feature type="region of interest" description="Disordered" evidence="6">
    <location>
        <begin position="33"/>
        <end position="53"/>
    </location>
</feature>
<keyword evidence="3 5" id="KW-0067">ATP-binding</keyword>
<dbReference type="Gene3D" id="3.40.50.20">
    <property type="match status" value="1"/>
</dbReference>
<dbReference type="EMBL" id="JBBWWR010000002">
    <property type="protein sequence ID" value="KAK8970078.1"/>
    <property type="molecule type" value="Genomic_DNA"/>
</dbReference>
<protein>
    <recommendedName>
        <fullName evidence="7">ATP-grasp domain-containing protein</fullName>
    </recommendedName>
</protein>
<proteinExistence type="inferred from homology"/>
<dbReference type="InterPro" id="IPR013815">
    <property type="entry name" value="ATP_grasp_subdomain_1"/>
</dbReference>
<evidence type="ECO:0000256" key="3">
    <source>
        <dbReference type="ARBA" id="ARBA00022840"/>
    </source>
</evidence>
<dbReference type="HAMAP" id="MF_01928">
    <property type="entry name" value="PurK"/>
    <property type="match status" value="1"/>
</dbReference>
<comment type="caution">
    <text evidence="8">The sequence shown here is derived from an EMBL/GenBank/DDBJ whole genome shotgun (WGS) entry which is preliminary data.</text>
</comment>
<gene>
    <name evidence="8" type="ORF">KSP40_PGU020145</name>
</gene>
<dbReference type="SUPFAM" id="SSF52440">
    <property type="entry name" value="PreATP-grasp domain"/>
    <property type="match status" value="1"/>
</dbReference>
<dbReference type="InterPro" id="IPR011761">
    <property type="entry name" value="ATP-grasp"/>
</dbReference>
<feature type="compositionally biased region" description="Low complexity" evidence="6">
    <location>
        <begin position="39"/>
        <end position="53"/>
    </location>
</feature>
<comment type="pathway">
    <text evidence="4">Purine metabolism.</text>
</comment>
<dbReference type="Pfam" id="PF17769">
    <property type="entry name" value="PurK_C"/>
    <property type="match status" value="1"/>
</dbReference>
<dbReference type="PANTHER" id="PTHR11609:SF5">
    <property type="entry name" value="PHOSPHORIBOSYLAMINOIMIDAZOLE CARBOXYLASE"/>
    <property type="match status" value="1"/>
</dbReference>
<dbReference type="PROSITE" id="PS50975">
    <property type="entry name" value="ATP_GRASP"/>
    <property type="match status" value="1"/>
</dbReference>
<dbReference type="InterPro" id="IPR054350">
    <property type="entry name" value="PurT/PurK_preATP-grasp"/>
</dbReference>
<dbReference type="PANTHER" id="PTHR11609">
    <property type="entry name" value="PURINE BIOSYNTHESIS PROTEIN 6/7, PUR6/7"/>
    <property type="match status" value="1"/>
</dbReference>
<feature type="domain" description="ATP-grasp" evidence="7">
    <location>
        <begin position="237"/>
        <end position="425"/>
    </location>
</feature>
<accession>A0ABR2N0Q8</accession>
<dbReference type="InterPro" id="IPR003135">
    <property type="entry name" value="ATP-grasp_carboxylate-amine"/>
</dbReference>
<evidence type="ECO:0000256" key="1">
    <source>
        <dbReference type="ARBA" id="ARBA00022741"/>
    </source>
</evidence>
<evidence type="ECO:0000313" key="9">
    <source>
        <dbReference type="Proteomes" id="UP001412067"/>
    </source>
</evidence>
<evidence type="ECO:0000256" key="6">
    <source>
        <dbReference type="SAM" id="MobiDB-lite"/>
    </source>
</evidence>
<sequence>MEIHPENRDIRVVATFPRADRCCRSPFRLPPTLATSVEGSPRPNGSSSPNLGPGRRFGCGGGVYKMWLLELVLLEANQGSAIHGVSETIVGVLGGGQLGRMLCQAASQMAVKVITLDPVEYCPACSLSYQHYVGRFDDGDAVREFAQRCEVLTIEIEHVDAITLGKLEEQGVDCQPKPSTIRIIQIREELDIQERGSTHHVNTTRKRTLEEWSQDVATSGKVRSQKRRPALDKYNQKVHFSQHEIPLPDFIKIDDLESVEDASNLFGFPMMLKSRRQAYDGRGNAVAYHKDEISSAVAALGGYERGLYAERWTSFTKELSVIVARGRDGSILCYPVVETIHKDSICQMVEAPADIPENIKQLSVSIAKRAVGSLEGAGVFAVELFLTHDGQVLLNEVAPRPHNSGHHTIESCYTSQYEQHLRAVIGLTLGDTSMKTPAAIMYNILGEDEGEKGFYLAHQLMKRALSVPGASIHWYGKPGEKQSLRSQHRPIPRTSMSPSALHLFDIQDFFIGVFLLVLEPNDLWALSSTDLILISMPSAPLSIPTRSSYLPFLSTSALQPLLTHHHHP</sequence>
<keyword evidence="1 5" id="KW-0547">Nucleotide-binding</keyword>
<dbReference type="InterPro" id="IPR011054">
    <property type="entry name" value="Rudment_hybrid_motif"/>
</dbReference>
<dbReference type="SUPFAM" id="SSF56059">
    <property type="entry name" value="Glutathione synthetase ATP-binding domain-like"/>
    <property type="match status" value="1"/>
</dbReference>
<dbReference type="Gene3D" id="3.30.470.20">
    <property type="entry name" value="ATP-grasp fold, B domain"/>
    <property type="match status" value="1"/>
</dbReference>
<organism evidence="8 9">
    <name type="scientific">Platanthera guangdongensis</name>
    <dbReference type="NCBI Taxonomy" id="2320717"/>
    <lineage>
        <taxon>Eukaryota</taxon>
        <taxon>Viridiplantae</taxon>
        <taxon>Streptophyta</taxon>
        <taxon>Embryophyta</taxon>
        <taxon>Tracheophyta</taxon>
        <taxon>Spermatophyta</taxon>
        <taxon>Magnoliopsida</taxon>
        <taxon>Liliopsida</taxon>
        <taxon>Asparagales</taxon>
        <taxon>Orchidaceae</taxon>
        <taxon>Orchidoideae</taxon>
        <taxon>Orchideae</taxon>
        <taxon>Orchidinae</taxon>
        <taxon>Platanthera</taxon>
    </lineage>
</organism>
<dbReference type="Proteomes" id="UP001412067">
    <property type="component" value="Unassembled WGS sequence"/>
</dbReference>
<dbReference type="InterPro" id="IPR005875">
    <property type="entry name" value="PurK"/>
</dbReference>
<evidence type="ECO:0000256" key="2">
    <source>
        <dbReference type="ARBA" id="ARBA00022755"/>
    </source>
</evidence>
<evidence type="ECO:0000313" key="8">
    <source>
        <dbReference type="EMBL" id="KAK8970078.1"/>
    </source>
</evidence>
<dbReference type="Pfam" id="PF02222">
    <property type="entry name" value="ATP-grasp"/>
    <property type="match status" value="1"/>
</dbReference>
<evidence type="ECO:0000256" key="4">
    <source>
        <dbReference type="ARBA" id="ARBA00025704"/>
    </source>
</evidence>
<dbReference type="SUPFAM" id="SSF51246">
    <property type="entry name" value="Rudiment single hybrid motif"/>
    <property type="match status" value="1"/>
</dbReference>
<name>A0ABR2N0Q8_9ASPA</name>
<dbReference type="Gene3D" id="3.30.1490.20">
    <property type="entry name" value="ATP-grasp fold, A domain"/>
    <property type="match status" value="1"/>
</dbReference>
<keyword evidence="2" id="KW-0658">Purine biosynthesis</keyword>
<keyword evidence="9" id="KW-1185">Reference proteome</keyword>
<evidence type="ECO:0000259" key="7">
    <source>
        <dbReference type="PROSITE" id="PS50975"/>
    </source>
</evidence>
<dbReference type="InterPro" id="IPR040686">
    <property type="entry name" value="PurK_C"/>
</dbReference>
<reference evidence="8 9" key="1">
    <citation type="journal article" date="2022" name="Nat. Plants">
        <title>Genomes of leafy and leafless Platanthera orchids illuminate the evolution of mycoheterotrophy.</title>
        <authorList>
            <person name="Li M.H."/>
            <person name="Liu K.W."/>
            <person name="Li Z."/>
            <person name="Lu H.C."/>
            <person name="Ye Q.L."/>
            <person name="Zhang D."/>
            <person name="Wang J.Y."/>
            <person name="Li Y.F."/>
            <person name="Zhong Z.M."/>
            <person name="Liu X."/>
            <person name="Yu X."/>
            <person name="Liu D.K."/>
            <person name="Tu X.D."/>
            <person name="Liu B."/>
            <person name="Hao Y."/>
            <person name="Liao X.Y."/>
            <person name="Jiang Y.T."/>
            <person name="Sun W.H."/>
            <person name="Chen J."/>
            <person name="Chen Y.Q."/>
            <person name="Ai Y."/>
            <person name="Zhai J.W."/>
            <person name="Wu S.S."/>
            <person name="Zhou Z."/>
            <person name="Hsiao Y.Y."/>
            <person name="Wu W.L."/>
            <person name="Chen Y.Y."/>
            <person name="Lin Y.F."/>
            <person name="Hsu J.L."/>
            <person name="Li C.Y."/>
            <person name="Wang Z.W."/>
            <person name="Zhao X."/>
            <person name="Zhong W.Y."/>
            <person name="Ma X.K."/>
            <person name="Ma L."/>
            <person name="Huang J."/>
            <person name="Chen G.Z."/>
            <person name="Huang M.Z."/>
            <person name="Huang L."/>
            <person name="Peng D.H."/>
            <person name="Luo Y.B."/>
            <person name="Zou S.Q."/>
            <person name="Chen S.P."/>
            <person name="Lan S."/>
            <person name="Tsai W.C."/>
            <person name="Van de Peer Y."/>
            <person name="Liu Z.J."/>
        </authorList>
    </citation>
    <scope>NUCLEOTIDE SEQUENCE [LARGE SCALE GENOMIC DNA]</scope>
    <source>
        <strain evidence="8">Lor288</strain>
    </source>
</reference>
<evidence type="ECO:0000256" key="5">
    <source>
        <dbReference type="PROSITE-ProRule" id="PRU00409"/>
    </source>
</evidence>
<dbReference type="InterPro" id="IPR016185">
    <property type="entry name" value="PreATP-grasp_dom_sf"/>
</dbReference>
<dbReference type="Pfam" id="PF22660">
    <property type="entry name" value="RS_preATP-grasp-like"/>
    <property type="match status" value="1"/>
</dbReference>